<accession>A0A9P8CHS3</accession>
<keyword evidence="3" id="KW-1185">Reference proteome</keyword>
<evidence type="ECO:0000313" key="2">
    <source>
        <dbReference type="EMBL" id="KAG9247558.1"/>
    </source>
</evidence>
<evidence type="ECO:0000259" key="1">
    <source>
        <dbReference type="PROSITE" id="PS50280"/>
    </source>
</evidence>
<reference evidence="2" key="1">
    <citation type="journal article" date="2021" name="IMA Fungus">
        <title>Genomic characterization of three marine fungi, including Emericellopsis atlantica sp. nov. with signatures of a generalist lifestyle and marine biomass degradation.</title>
        <authorList>
            <person name="Hagestad O.C."/>
            <person name="Hou L."/>
            <person name="Andersen J.H."/>
            <person name="Hansen E.H."/>
            <person name="Altermark B."/>
            <person name="Li C."/>
            <person name="Kuhnert E."/>
            <person name="Cox R.J."/>
            <person name="Crous P.W."/>
            <person name="Spatafora J.W."/>
            <person name="Lail K."/>
            <person name="Amirebrahimi M."/>
            <person name="Lipzen A."/>
            <person name="Pangilinan J."/>
            <person name="Andreopoulos W."/>
            <person name="Hayes R.D."/>
            <person name="Ng V."/>
            <person name="Grigoriev I.V."/>
            <person name="Jackson S.A."/>
            <person name="Sutton T.D.S."/>
            <person name="Dobson A.D.W."/>
            <person name="Rama T."/>
        </authorList>
    </citation>
    <scope>NUCLEOTIDE SEQUENCE</scope>
    <source>
        <strain evidence="2">TRa3180A</strain>
    </source>
</reference>
<feature type="non-terminal residue" evidence="2">
    <location>
        <position position="162"/>
    </location>
</feature>
<comment type="caution">
    <text evidence="2">The sequence shown here is derived from an EMBL/GenBank/DDBJ whole genome shotgun (WGS) entry which is preliminary data.</text>
</comment>
<name>A0A9P8CHS3_9HELO</name>
<protein>
    <recommendedName>
        <fullName evidence="1">SET domain-containing protein</fullName>
    </recommendedName>
</protein>
<organism evidence="2 3">
    <name type="scientific">Calycina marina</name>
    <dbReference type="NCBI Taxonomy" id="1763456"/>
    <lineage>
        <taxon>Eukaryota</taxon>
        <taxon>Fungi</taxon>
        <taxon>Dikarya</taxon>
        <taxon>Ascomycota</taxon>
        <taxon>Pezizomycotina</taxon>
        <taxon>Leotiomycetes</taxon>
        <taxon>Helotiales</taxon>
        <taxon>Pezizellaceae</taxon>
        <taxon>Calycina</taxon>
    </lineage>
</organism>
<dbReference type="Pfam" id="PF00856">
    <property type="entry name" value="SET"/>
    <property type="match status" value="1"/>
</dbReference>
<dbReference type="EMBL" id="MU253769">
    <property type="protein sequence ID" value="KAG9247558.1"/>
    <property type="molecule type" value="Genomic_DNA"/>
</dbReference>
<gene>
    <name evidence="2" type="ORF">BJ878DRAFT_396261</name>
</gene>
<evidence type="ECO:0000313" key="3">
    <source>
        <dbReference type="Proteomes" id="UP000887226"/>
    </source>
</evidence>
<dbReference type="Proteomes" id="UP000887226">
    <property type="component" value="Unassembled WGS sequence"/>
</dbReference>
<sequence>FTTEYYEARPSKKGGLGALATKHIPEGTTILKEEPLVLCNLTDIYYEYERLSTEDRKKYRSLHGWRGINSECIMSIFQTNRFSIGSKSGIFYKISRFNHACHPASTCTYKWSDEEKKLAVTTLRDIQPGEEITISYGPAASLYDKYGFYCDCEFCPNPEQAF</sequence>
<feature type="non-terminal residue" evidence="2">
    <location>
        <position position="1"/>
    </location>
</feature>
<dbReference type="AlphaFoldDB" id="A0A9P8CHS3"/>
<dbReference type="PANTHER" id="PTHR47332:SF4">
    <property type="entry name" value="SET DOMAIN-CONTAINING PROTEIN 5"/>
    <property type="match status" value="1"/>
</dbReference>
<dbReference type="PROSITE" id="PS50280">
    <property type="entry name" value="SET"/>
    <property type="match status" value="1"/>
</dbReference>
<dbReference type="CDD" id="cd20071">
    <property type="entry name" value="SET_SMYD"/>
    <property type="match status" value="1"/>
</dbReference>
<dbReference type="OrthoDB" id="265717at2759"/>
<dbReference type="InterPro" id="IPR053185">
    <property type="entry name" value="SET_domain_protein"/>
</dbReference>
<proteinExistence type="predicted"/>
<feature type="domain" description="SET" evidence="1">
    <location>
        <begin position="1"/>
        <end position="137"/>
    </location>
</feature>
<dbReference type="InterPro" id="IPR001214">
    <property type="entry name" value="SET_dom"/>
</dbReference>
<dbReference type="InterPro" id="IPR046341">
    <property type="entry name" value="SET_dom_sf"/>
</dbReference>
<dbReference type="SUPFAM" id="SSF82199">
    <property type="entry name" value="SET domain"/>
    <property type="match status" value="1"/>
</dbReference>
<dbReference type="Gene3D" id="2.170.270.10">
    <property type="entry name" value="SET domain"/>
    <property type="match status" value="1"/>
</dbReference>
<dbReference type="SMART" id="SM00317">
    <property type="entry name" value="SET"/>
    <property type="match status" value="1"/>
</dbReference>
<dbReference type="PANTHER" id="PTHR47332">
    <property type="entry name" value="SET DOMAIN-CONTAINING PROTEIN 5"/>
    <property type="match status" value="1"/>
</dbReference>